<dbReference type="InterPro" id="IPR011009">
    <property type="entry name" value="Kinase-like_dom_sf"/>
</dbReference>
<evidence type="ECO:0000313" key="2">
    <source>
        <dbReference type="Proteomes" id="UP001229421"/>
    </source>
</evidence>
<sequence>MEHVVNGSFDKYLSDPTILTWSQRLHICFGAALAMQYWNDDIDGIGLFTKGFKILLNKDWEAKVLFVTGARPWYETKNATLGWILLEVLYGRKVTIDDVNQYVAKMGQDHYEEGPISACGNDLINKVVYLPYLISSEVLRKLLRFNGNMKIFYGWKSLHA</sequence>
<dbReference type="GO" id="GO:0004714">
    <property type="term" value="F:transmembrane receptor protein tyrosine kinase activity"/>
    <property type="evidence" value="ECO:0007669"/>
    <property type="project" value="InterPro"/>
</dbReference>
<reference evidence="1" key="1">
    <citation type="journal article" date="2023" name="bioRxiv">
        <title>Improved chromosome-level genome assembly for marigold (Tagetes erecta).</title>
        <authorList>
            <person name="Jiang F."/>
            <person name="Yuan L."/>
            <person name="Wang S."/>
            <person name="Wang H."/>
            <person name="Xu D."/>
            <person name="Wang A."/>
            <person name="Fan W."/>
        </authorList>
    </citation>
    <scope>NUCLEOTIDE SEQUENCE</scope>
    <source>
        <strain evidence="1">WSJ</strain>
        <tissue evidence="1">Leaf</tissue>
    </source>
</reference>
<dbReference type="SUPFAM" id="SSF56112">
    <property type="entry name" value="Protein kinase-like (PK-like)"/>
    <property type="match status" value="1"/>
</dbReference>
<protein>
    <submittedName>
        <fullName evidence="1">Uncharacterized protein</fullName>
    </submittedName>
</protein>
<dbReference type="EMBL" id="JAUHHV010000001">
    <property type="protein sequence ID" value="KAK1437470.1"/>
    <property type="molecule type" value="Genomic_DNA"/>
</dbReference>
<dbReference type="GO" id="GO:0009506">
    <property type="term" value="C:plasmodesma"/>
    <property type="evidence" value="ECO:0007669"/>
    <property type="project" value="TreeGrafter"/>
</dbReference>
<dbReference type="Proteomes" id="UP001229421">
    <property type="component" value="Unassembled WGS sequence"/>
</dbReference>
<name>A0AAD8LH73_TARER</name>
<comment type="caution">
    <text evidence="1">The sequence shown here is derived from an EMBL/GenBank/DDBJ whole genome shotgun (WGS) entry which is preliminary data.</text>
</comment>
<dbReference type="GO" id="GO:0005886">
    <property type="term" value="C:plasma membrane"/>
    <property type="evidence" value="ECO:0007669"/>
    <property type="project" value="TreeGrafter"/>
</dbReference>
<proteinExistence type="predicted"/>
<dbReference type="InterPro" id="IPR045272">
    <property type="entry name" value="ANXUR1/2-like"/>
</dbReference>
<dbReference type="AlphaFoldDB" id="A0AAD8LH73"/>
<gene>
    <name evidence="1" type="ORF">QVD17_03261</name>
</gene>
<organism evidence="1 2">
    <name type="scientific">Tagetes erecta</name>
    <name type="common">African marigold</name>
    <dbReference type="NCBI Taxonomy" id="13708"/>
    <lineage>
        <taxon>Eukaryota</taxon>
        <taxon>Viridiplantae</taxon>
        <taxon>Streptophyta</taxon>
        <taxon>Embryophyta</taxon>
        <taxon>Tracheophyta</taxon>
        <taxon>Spermatophyta</taxon>
        <taxon>Magnoliopsida</taxon>
        <taxon>eudicotyledons</taxon>
        <taxon>Gunneridae</taxon>
        <taxon>Pentapetalae</taxon>
        <taxon>asterids</taxon>
        <taxon>campanulids</taxon>
        <taxon>Asterales</taxon>
        <taxon>Asteraceae</taxon>
        <taxon>Asteroideae</taxon>
        <taxon>Heliantheae alliance</taxon>
        <taxon>Tageteae</taxon>
        <taxon>Tagetes</taxon>
    </lineage>
</organism>
<dbReference type="PANTHER" id="PTHR27003:SF467">
    <property type="entry name" value="PROTEIN KINASE DOMAIN-CONTAINING PROTEIN"/>
    <property type="match status" value="1"/>
</dbReference>
<keyword evidence="2" id="KW-1185">Reference proteome</keyword>
<accession>A0AAD8LH73</accession>
<evidence type="ECO:0000313" key="1">
    <source>
        <dbReference type="EMBL" id="KAK1437470.1"/>
    </source>
</evidence>
<dbReference type="PANTHER" id="PTHR27003">
    <property type="entry name" value="OS07G0166700 PROTEIN"/>
    <property type="match status" value="1"/>
</dbReference>